<reference evidence="5" key="1">
    <citation type="submission" date="2020-05" db="EMBL/GenBank/DDBJ databases">
        <authorList>
            <person name="Chiriac C."/>
            <person name="Salcher M."/>
            <person name="Ghai R."/>
            <person name="Kavagutti S V."/>
        </authorList>
    </citation>
    <scope>NUCLEOTIDE SEQUENCE</scope>
</reference>
<name>A0A6J6GMR6_9ZZZZ</name>
<dbReference type="InterPro" id="IPR002328">
    <property type="entry name" value="ADH_Zn_CS"/>
</dbReference>
<keyword evidence="1" id="KW-0479">Metal-binding</keyword>
<dbReference type="InterPro" id="IPR013154">
    <property type="entry name" value="ADH-like_N"/>
</dbReference>
<dbReference type="AlphaFoldDB" id="A0A6J6GMR6"/>
<feature type="domain" description="Enoyl reductase (ER)" evidence="4">
    <location>
        <begin position="7"/>
        <end position="315"/>
    </location>
</feature>
<dbReference type="EMBL" id="CAEZUQ010000018">
    <property type="protein sequence ID" value="CAB4602547.1"/>
    <property type="molecule type" value="Genomic_DNA"/>
</dbReference>
<dbReference type="InterPro" id="IPR036291">
    <property type="entry name" value="NAD(P)-bd_dom_sf"/>
</dbReference>
<dbReference type="SMART" id="SM00829">
    <property type="entry name" value="PKS_ER"/>
    <property type="match status" value="1"/>
</dbReference>
<dbReference type="InterPro" id="IPR020843">
    <property type="entry name" value="ER"/>
</dbReference>
<dbReference type="Gene3D" id="3.40.50.720">
    <property type="entry name" value="NAD(P)-binding Rossmann-like Domain"/>
    <property type="match status" value="1"/>
</dbReference>
<dbReference type="PANTHER" id="PTHR43401:SF2">
    <property type="entry name" value="L-THREONINE 3-DEHYDROGENASE"/>
    <property type="match status" value="1"/>
</dbReference>
<evidence type="ECO:0000256" key="3">
    <source>
        <dbReference type="ARBA" id="ARBA00023002"/>
    </source>
</evidence>
<dbReference type="SUPFAM" id="SSF50129">
    <property type="entry name" value="GroES-like"/>
    <property type="match status" value="1"/>
</dbReference>
<keyword evidence="2" id="KW-0862">Zinc</keyword>
<sequence>MKAVVLSAIDNLAVSESEKPKASVGKCVIKVLACGICGTDRHIYKGEYPSGKPVILGHEFGGVIEEVGAGSKFKVGQVVSIDPNIVCGKCSDCLAGRTAFCPELTALGVDINGGLAEFVLTPDTQIYPVKDGLNPLHLAFIEPLACSIRGLDLAGLKGGESVAVLGGGVIGLLVVQLAKLAGASEIVLVTRQKFRREVALQIGATKVVDPKTEDVEQIIKNMDVTFECAGAVETFKQAQVITRRGGSVIVLGLTAADTDLEINPFSIVVNELRIQGSFLNPLTQARAAELVGSGKLNLDILISKVVNLEEVKAILDAPPAEGDIKYIVCP</sequence>
<keyword evidence="3" id="KW-0560">Oxidoreductase</keyword>
<dbReference type="GO" id="GO:0016491">
    <property type="term" value="F:oxidoreductase activity"/>
    <property type="evidence" value="ECO:0007669"/>
    <property type="project" value="UniProtKB-KW"/>
</dbReference>
<organism evidence="5">
    <name type="scientific">freshwater metagenome</name>
    <dbReference type="NCBI Taxonomy" id="449393"/>
    <lineage>
        <taxon>unclassified sequences</taxon>
        <taxon>metagenomes</taxon>
        <taxon>ecological metagenomes</taxon>
    </lineage>
</organism>
<dbReference type="InterPro" id="IPR013149">
    <property type="entry name" value="ADH-like_C"/>
</dbReference>
<dbReference type="InterPro" id="IPR011032">
    <property type="entry name" value="GroES-like_sf"/>
</dbReference>
<protein>
    <submittedName>
        <fullName evidence="5">Unannotated protein</fullName>
    </submittedName>
</protein>
<dbReference type="Pfam" id="PF00107">
    <property type="entry name" value="ADH_zinc_N"/>
    <property type="match status" value="1"/>
</dbReference>
<dbReference type="Gene3D" id="3.90.180.10">
    <property type="entry name" value="Medium-chain alcohol dehydrogenases, catalytic domain"/>
    <property type="match status" value="1"/>
</dbReference>
<dbReference type="PROSITE" id="PS00059">
    <property type="entry name" value="ADH_ZINC"/>
    <property type="match status" value="1"/>
</dbReference>
<proteinExistence type="predicted"/>
<evidence type="ECO:0000259" key="4">
    <source>
        <dbReference type="SMART" id="SM00829"/>
    </source>
</evidence>
<accession>A0A6J6GMR6</accession>
<evidence type="ECO:0000256" key="1">
    <source>
        <dbReference type="ARBA" id="ARBA00022723"/>
    </source>
</evidence>
<dbReference type="InterPro" id="IPR050129">
    <property type="entry name" value="Zn_alcohol_dh"/>
</dbReference>
<dbReference type="PANTHER" id="PTHR43401">
    <property type="entry name" value="L-THREONINE 3-DEHYDROGENASE"/>
    <property type="match status" value="1"/>
</dbReference>
<dbReference type="GO" id="GO:0008270">
    <property type="term" value="F:zinc ion binding"/>
    <property type="evidence" value="ECO:0007669"/>
    <property type="project" value="InterPro"/>
</dbReference>
<evidence type="ECO:0000256" key="2">
    <source>
        <dbReference type="ARBA" id="ARBA00022833"/>
    </source>
</evidence>
<gene>
    <name evidence="5" type="ORF">UFOPK1842_00264</name>
</gene>
<evidence type="ECO:0000313" key="5">
    <source>
        <dbReference type="EMBL" id="CAB4602547.1"/>
    </source>
</evidence>
<dbReference type="Pfam" id="PF08240">
    <property type="entry name" value="ADH_N"/>
    <property type="match status" value="1"/>
</dbReference>
<dbReference type="SUPFAM" id="SSF51735">
    <property type="entry name" value="NAD(P)-binding Rossmann-fold domains"/>
    <property type="match status" value="1"/>
</dbReference>